<dbReference type="PROSITE" id="PS50082">
    <property type="entry name" value="WD_REPEATS_2"/>
    <property type="match status" value="3"/>
</dbReference>
<dbReference type="PROSITE" id="PS00678">
    <property type="entry name" value="WD_REPEATS_1"/>
    <property type="match status" value="2"/>
</dbReference>
<dbReference type="GO" id="GO:0009640">
    <property type="term" value="P:photomorphogenesis"/>
    <property type="evidence" value="ECO:0007669"/>
    <property type="project" value="InterPro"/>
</dbReference>
<feature type="region of interest" description="Disordered" evidence="11">
    <location>
        <begin position="315"/>
        <end position="337"/>
    </location>
</feature>
<dbReference type="Pfam" id="PF00400">
    <property type="entry name" value="WD40"/>
    <property type="match status" value="3"/>
</dbReference>
<evidence type="ECO:0000256" key="6">
    <source>
        <dbReference type="ARBA" id="ARBA00023054"/>
    </source>
</evidence>
<dbReference type="GO" id="GO:0005634">
    <property type="term" value="C:nucleus"/>
    <property type="evidence" value="ECO:0007669"/>
    <property type="project" value="UniProtKB-SubCell"/>
</dbReference>
<dbReference type="SMART" id="SM00320">
    <property type="entry name" value="WD40"/>
    <property type="match status" value="7"/>
</dbReference>
<feature type="region of interest" description="Disordered" evidence="11">
    <location>
        <begin position="251"/>
        <end position="303"/>
    </location>
</feature>
<evidence type="ECO:0000313" key="13">
    <source>
        <dbReference type="Proteomes" id="UP000291084"/>
    </source>
</evidence>
<organism evidence="12 13">
    <name type="scientific">Vigna angularis var. angularis</name>
    <dbReference type="NCBI Taxonomy" id="157739"/>
    <lineage>
        <taxon>Eukaryota</taxon>
        <taxon>Viridiplantae</taxon>
        <taxon>Streptophyta</taxon>
        <taxon>Embryophyta</taxon>
        <taxon>Tracheophyta</taxon>
        <taxon>Spermatophyta</taxon>
        <taxon>Magnoliopsida</taxon>
        <taxon>eudicotyledons</taxon>
        <taxon>Gunneridae</taxon>
        <taxon>Pentapetalae</taxon>
        <taxon>rosids</taxon>
        <taxon>fabids</taxon>
        <taxon>Fabales</taxon>
        <taxon>Fabaceae</taxon>
        <taxon>Papilionoideae</taxon>
        <taxon>50 kb inversion clade</taxon>
        <taxon>NPAAA clade</taxon>
        <taxon>indigoferoid/millettioid clade</taxon>
        <taxon>Phaseoleae</taxon>
        <taxon>Vigna</taxon>
    </lineage>
</organism>
<keyword evidence="13" id="KW-1185">Reference proteome</keyword>
<dbReference type="PROSITE" id="PS50294">
    <property type="entry name" value="WD_REPEATS_REGION"/>
    <property type="match status" value="1"/>
</dbReference>
<dbReference type="InterPro" id="IPR036322">
    <property type="entry name" value="WD40_repeat_dom_sf"/>
</dbReference>
<dbReference type="AlphaFoldDB" id="A0A0S3T6R8"/>
<feature type="repeat" description="WD" evidence="9">
    <location>
        <begin position="881"/>
        <end position="923"/>
    </location>
</feature>
<dbReference type="EMBL" id="AP015043">
    <property type="protein sequence ID" value="BAU00625.1"/>
    <property type="molecule type" value="Genomic_DNA"/>
</dbReference>
<accession>A0A0S3T6R8</accession>
<dbReference type="GO" id="GO:0042802">
    <property type="term" value="F:identical protein binding"/>
    <property type="evidence" value="ECO:0007669"/>
    <property type="project" value="UniProtKB-ARBA"/>
</dbReference>
<dbReference type="Gene3D" id="1.10.510.10">
    <property type="entry name" value="Transferase(Phosphotransferase) domain 1"/>
    <property type="match status" value="1"/>
</dbReference>
<keyword evidence="2 9" id="KW-0853">WD repeat</keyword>
<feature type="region of interest" description="Disordered" evidence="11">
    <location>
        <begin position="1"/>
        <end position="28"/>
    </location>
</feature>
<evidence type="ECO:0000256" key="10">
    <source>
        <dbReference type="SAM" id="Coils"/>
    </source>
</evidence>
<reference evidence="12 13" key="1">
    <citation type="journal article" date="2015" name="Sci. Rep.">
        <title>The power of single molecule real-time sequencing technology in the de novo assembly of a eukaryotic genome.</title>
        <authorList>
            <person name="Sakai H."/>
            <person name="Naito K."/>
            <person name="Ogiso-Tanaka E."/>
            <person name="Takahashi Y."/>
            <person name="Iseki K."/>
            <person name="Muto C."/>
            <person name="Satou K."/>
            <person name="Teruya K."/>
            <person name="Shiroma A."/>
            <person name="Shimoji M."/>
            <person name="Hirano T."/>
            <person name="Itoh T."/>
            <person name="Kaga A."/>
            <person name="Tomooka N."/>
        </authorList>
    </citation>
    <scope>NUCLEOTIDE SEQUENCE [LARGE SCALE GENOMIC DNA]</scope>
    <source>
        <strain evidence="13">cv. Shumari</strain>
    </source>
</reference>
<name>A0A0S3T6R8_PHAAN</name>
<dbReference type="SUPFAM" id="SSF50978">
    <property type="entry name" value="WD40 repeat-like"/>
    <property type="match status" value="1"/>
</dbReference>
<evidence type="ECO:0000256" key="9">
    <source>
        <dbReference type="PROSITE-ProRule" id="PRU00221"/>
    </source>
</evidence>
<proteinExistence type="predicted"/>
<dbReference type="InterPro" id="IPR044630">
    <property type="entry name" value="SPA1/2/3/4"/>
</dbReference>
<dbReference type="Gene3D" id="2.130.10.10">
    <property type="entry name" value="YVTN repeat-like/Quinoprotein amine dehydrogenase"/>
    <property type="match status" value="1"/>
</dbReference>
<gene>
    <name evidence="12" type="primary">Vigan.10G223500</name>
    <name evidence="12" type="ORF">VIGAN_10223500</name>
</gene>
<sequence>MDEELVDEATQLVVAEDSQRQNKDSPHTECRKILQSQEARIPVKHDYSQLPPREYDGVLHGKSIVEGIDHADTSQHPGVSLFMDDGDAMVEELTVKSYNGSSLDIGTSNNRGQTYTWQNHRQNFYQVASNSGIGNSLSDIGTRNSVQATSSGREDIGSSSFPEILARKSLSDGQSNVMEHLAAAENKEGAGDVRQGIRTKIISQSGFAEFFIKNTLKGKGIVYKGPSYDAFCAQSREQNRMKTNIGTEQNQMRTSIGTEQNQRRTGIGTEQNQMRRSIGTEKNQMRSSIATDQNQIRTSISTDQNQIKIGVGTDQNQTKTSIGTDQNQMKNNTGTDQKQMKTGIVTHLNSNQSVGSGSKTPKFSSYFGAMARSGKSECNGVTLREWLKHGHHKTSKVENLNIFRKIVDLVDNSHSQGVALHKLCPSNIKLSPSNQVMYLGLPVQKRMVDGVVNSEVVHVDSSVIRKRQSEQLTSPSHEMGSKKQRLNENLRVTGGDLGLETASDRKLHSGSLDIYNEYEEDTQFSKYNIGRMSSIPHISNAGQIPLTSCEKFENKWYTSPEGGYTTSSNIYCLGVLLFELLGHFESERTHIAAMSDLRHRILPPIFLSENPKEAGFCLWLLHPEPSSRPTTREILQSELINGLQEFFSEELSSSIDQEDAESELLLHFLVLLKEQKQNNAFKLAEEIKCLESDIGEVERRHDSRNSLVSSGLQNDYSCQKEIMPLRMESSSLEMLPSISPNSNSNEVRLMRNICHLESAYFSMRSKLQLSETDASTHPDKDVLRNRENWSVAQKSEEQPKRKDTLGTFFDGLCKYARYSRFEVRGVLRNADFNNPANVICSLSFDRDADYFATAGISKKIKIFEFSALCNDSVDIHYPVVEMSNRSKISCVCWNNYIKNYLASTDYDGIVKLWDASTGQEFSQFTEHEKRAWSVDFSVVCPTKFASGSDDCTVKLWSISERNCLGTIRNVANVCCVQFSAHSSHLLAFGSADYSTYCYDLRNLRSPWCILAGHRKAVSYVKFLDSETLVSASTDNTLKIWDLNKTSPVGASTNACSLTLSGHTNEKNFVGLSVADGYIACGSETNEVYSYYRSLPMPITSHKFGSIDPISGKDTEDDNGQFVSSVCWRGNSDMLIAANSSGCVKVLQMV</sequence>
<keyword evidence="7" id="KW-0539">Nucleus</keyword>
<keyword evidence="4" id="KW-0677">Repeat</keyword>
<dbReference type="OrthoDB" id="273771at2759"/>
<evidence type="ECO:0000256" key="1">
    <source>
        <dbReference type="ARBA" id="ARBA00004123"/>
    </source>
</evidence>
<dbReference type="PANTHER" id="PTHR44218">
    <property type="entry name" value="PROTEIN SPA1-RELATED 2"/>
    <property type="match status" value="1"/>
</dbReference>
<dbReference type="SUPFAM" id="SSF56112">
    <property type="entry name" value="Protein kinase-like (PK-like)"/>
    <property type="match status" value="1"/>
</dbReference>
<keyword evidence="8" id="KW-0607">Phytochrome signaling pathway</keyword>
<dbReference type="InterPro" id="IPR019775">
    <property type="entry name" value="WD40_repeat_CS"/>
</dbReference>
<feature type="coiled-coil region" evidence="10">
    <location>
        <begin position="673"/>
        <end position="700"/>
    </location>
</feature>
<keyword evidence="5" id="KW-0833">Ubl conjugation pathway</keyword>
<dbReference type="InterPro" id="IPR001680">
    <property type="entry name" value="WD40_rpt"/>
</dbReference>
<protein>
    <submittedName>
        <fullName evidence="12">Uncharacterized protein</fullName>
    </submittedName>
</protein>
<evidence type="ECO:0000313" key="12">
    <source>
        <dbReference type="EMBL" id="BAU00625.1"/>
    </source>
</evidence>
<dbReference type="GO" id="GO:0016740">
    <property type="term" value="F:transferase activity"/>
    <property type="evidence" value="ECO:0007669"/>
    <property type="project" value="UniProtKB-KW"/>
</dbReference>
<keyword evidence="3" id="KW-0808">Transferase</keyword>
<evidence type="ECO:0000256" key="5">
    <source>
        <dbReference type="ARBA" id="ARBA00022786"/>
    </source>
</evidence>
<dbReference type="GO" id="GO:0009585">
    <property type="term" value="P:red, far-red light phototransduction"/>
    <property type="evidence" value="ECO:0007669"/>
    <property type="project" value="UniProtKB-KW"/>
</dbReference>
<keyword evidence="6 10" id="KW-0175">Coiled coil</keyword>
<evidence type="ECO:0000256" key="11">
    <source>
        <dbReference type="SAM" id="MobiDB-lite"/>
    </source>
</evidence>
<dbReference type="PRINTS" id="PR00320">
    <property type="entry name" value="GPROTEINBRPT"/>
</dbReference>
<dbReference type="InterPro" id="IPR020472">
    <property type="entry name" value="WD40_PAC1"/>
</dbReference>
<evidence type="ECO:0000256" key="2">
    <source>
        <dbReference type="ARBA" id="ARBA00022574"/>
    </source>
</evidence>
<evidence type="ECO:0000256" key="8">
    <source>
        <dbReference type="ARBA" id="ARBA00084091"/>
    </source>
</evidence>
<evidence type="ECO:0000256" key="3">
    <source>
        <dbReference type="ARBA" id="ARBA00022679"/>
    </source>
</evidence>
<dbReference type="PANTHER" id="PTHR44218:SF15">
    <property type="entry name" value="PROTEIN SPA1-RELATED 2"/>
    <property type="match status" value="1"/>
</dbReference>
<feature type="repeat" description="WD" evidence="9">
    <location>
        <begin position="924"/>
        <end position="966"/>
    </location>
</feature>
<feature type="compositionally biased region" description="Basic and acidic residues" evidence="11">
    <location>
        <begin position="17"/>
        <end position="28"/>
    </location>
</feature>
<evidence type="ECO:0000256" key="7">
    <source>
        <dbReference type="ARBA" id="ARBA00023242"/>
    </source>
</evidence>
<dbReference type="Proteomes" id="UP000291084">
    <property type="component" value="Chromosome 10"/>
</dbReference>
<evidence type="ECO:0000256" key="4">
    <source>
        <dbReference type="ARBA" id="ARBA00022737"/>
    </source>
</evidence>
<dbReference type="FunFam" id="2.130.10.10:FF:000090">
    <property type="entry name" value="E3 ubiquitin-protein ligase RFWD2 isoform X1"/>
    <property type="match status" value="1"/>
</dbReference>
<dbReference type="InterPro" id="IPR011009">
    <property type="entry name" value="Kinase-like_dom_sf"/>
</dbReference>
<feature type="repeat" description="WD" evidence="9">
    <location>
        <begin position="1010"/>
        <end position="1050"/>
    </location>
</feature>
<comment type="subcellular location">
    <subcellularLocation>
        <location evidence="1">Nucleus</location>
    </subcellularLocation>
</comment>
<dbReference type="InterPro" id="IPR015943">
    <property type="entry name" value="WD40/YVTN_repeat-like_dom_sf"/>
</dbReference>